<sequence length="393" mass="44772">MKHVEGVRLQERCPTISGSQYMKCFQSVCMTMQQLAALEFPAYGSNYFENAPFDSTLKVPLSQGFCIGPYCSTTYWDSNASGTEKGLTIPAGPWQDLAAYSSGLVANGYSKLPSSDIDIDTSRSSYFGTVREHRNLLNATQKILQNLITQPQIKSASTPTLLHADLHARNTYVSNEDPNLITCLIDWQSSSIEPAFIYANDMPDFAALPDPRTEEESLDEATSDSEPPLSEQYIKMRKVAPYCNQAYEIFMKAFILKLRVARSVDQSLVRPFQYSNTSWRDSAAAVRQEFLDLVENWKDLRLTGECPYIPTKEELEIHRKAYKAFQHVQELKLVLIKLLHTDSDGWLPIDRWDEVRSAHKEVFNTALESAREEGSEMTEEDVRELWPFDDWKL</sequence>
<gene>
    <name evidence="9" type="ORF">SCLTRI_LOCUS1441</name>
</gene>
<evidence type="ECO:0000313" key="9">
    <source>
        <dbReference type="EMBL" id="CAD6441657.1"/>
    </source>
</evidence>
<dbReference type="EMBL" id="CAJHIA010000006">
    <property type="protein sequence ID" value="CAD6441657.1"/>
    <property type="molecule type" value="Genomic_DNA"/>
</dbReference>
<dbReference type="OrthoDB" id="2831558at2759"/>
<dbReference type="Gene3D" id="3.90.1200.10">
    <property type="match status" value="1"/>
</dbReference>
<dbReference type="PANTHER" id="PTHR36091">
    <property type="entry name" value="ALTERED INHERITANCE OF MITOCHONDRIA PROTEIN 9, MITOCHONDRIAL"/>
    <property type="match status" value="1"/>
</dbReference>
<keyword evidence="5" id="KW-0496">Mitochondrion</keyword>
<evidence type="ECO:0000256" key="1">
    <source>
        <dbReference type="ARBA" id="ARBA00004173"/>
    </source>
</evidence>
<evidence type="ECO:0000256" key="4">
    <source>
        <dbReference type="ARBA" id="ARBA00022946"/>
    </source>
</evidence>
<feature type="region of interest" description="Disordered" evidence="7">
    <location>
        <begin position="208"/>
        <end position="227"/>
    </location>
</feature>
<evidence type="ECO:0000259" key="8">
    <source>
        <dbReference type="Pfam" id="PF01636"/>
    </source>
</evidence>
<dbReference type="InterPro" id="IPR002575">
    <property type="entry name" value="Aminoglycoside_PTrfase"/>
</dbReference>
<evidence type="ECO:0000313" key="10">
    <source>
        <dbReference type="Proteomes" id="UP000624404"/>
    </source>
</evidence>
<evidence type="ECO:0000256" key="5">
    <source>
        <dbReference type="ARBA" id="ARBA00023128"/>
    </source>
</evidence>
<comment type="similarity">
    <text evidence="2">Belongs to the AIM9 family.</text>
</comment>
<keyword evidence="4" id="KW-0809">Transit peptide</keyword>
<accession>A0A8H2VN36</accession>
<comment type="subcellular location">
    <subcellularLocation>
        <location evidence="1">Mitochondrion</location>
    </subcellularLocation>
</comment>
<evidence type="ECO:0000256" key="7">
    <source>
        <dbReference type="SAM" id="MobiDB-lite"/>
    </source>
</evidence>
<evidence type="ECO:0000256" key="6">
    <source>
        <dbReference type="ARBA" id="ARBA00031849"/>
    </source>
</evidence>
<dbReference type="InterPro" id="IPR011009">
    <property type="entry name" value="Kinase-like_dom_sf"/>
</dbReference>
<dbReference type="Pfam" id="PF01636">
    <property type="entry name" value="APH"/>
    <property type="match status" value="1"/>
</dbReference>
<dbReference type="SUPFAM" id="SSF56112">
    <property type="entry name" value="Protein kinase-like (PK-like)"/>
    <property type="match status" value="1"/>
</dbReference>
<reference evidence="9" key="1">
    <citation type="submission" date="2020-10" db="EMBL/GenBank/DDBJ databases">
        <authorList>
            <person name="Kusch S."/>
        </authorList>
    </citation>
    <scope>NUCLEOTIDE SEQUENCE</scope>
    <source>
        <strain evidence="9">SwB9</strain>
    </source>
</reference>
<comment type="caution">
    <text evidence="9">The sequence shown here is derived from an EMBL/GenBank/DDBJ whole genome shotgun (WGS) entry which is preliminary data.</text>
</comment>
<name>A0A8H2VN36_9HELO</name>
<keyword evidence="10" id="KW-1185">Reference proteome</keyword>
<dbReference type="PANTHER" id="PTHR36091:SF1">
    <property type="entry name" value="ALTERED INHERITANCE OF MITOCHONDRIA PROTEIN 9, MITOCHONDRIAL"/>
    <property type="match status" value="1"/>
</dbReference>
<dbReference type="GO" id="GO:0005739">
    <property type="term" value="C:mitochondrion"/>
    <property type="evidence" value="ECO:0007669"/>
    <property type="project" value="UniProtKB-SubCell"/>
</dbReference>
<organism evidence="9 10">
    <name type="scientific">Sclerotinia trifoliorum</name>
    <dbReference type="NCBI Taxonomy" id="28548"/>
    <lineage>
        <taxon>Eukaryota</taxon>
        <taxon>Fungi</taxon>
        <taxon>Dikarya</taxon>
        <taxon>Ascomycota</taxon>
        <taxon>Pezizomycotina</taxon>
        <taxon>Leotiomycetes</taxon>
        <taxon>Helotiales</taxon>
        <taxon>Sclerotiniaceae</taxon>
        <taxon>Sclerotinia</taxon>
    </lineage>
</organism>
<protein>
    <recommendedName>
        <fullName evidence="3">Altered inheritance of mitochondria protein 9, mitochondrial</fullName>
    </recommendedName>
    <alternativeName>
        <fullName evidence="6">Found in mitochondrial proteome protein 29</fullName>
    </alternativeName>
</protein>
<feature type="domain" description="Aminoglycoside phosphotransferase" evidence="8">
    <location>
        <begin position="152"/>
        <end position="194"/>
    </location>
</feature>
<dbReference type="InterPro" id="IPR051035">
    <property type="entry name" value="Mito_inheritance_9"/>
</dbReference>
<dbReference type="AlphaFoldDB" id="A0A8H2VN36"/>
<dbReference type="Proteomes" id="UP000624404">
    <property type="component" value="Unassembled WGS sequence"/>
</dbReference>
<evidence type="ECO:0000256" key="3">
    <source>
        <dbReference type="ARBA" id="ARBA00016197"/>
    </source>
</evidence>
<proteinExistence type="inferred from homology"/>
<evidence type="ECO:0000256" key="2">
    <source>
        <dbReference type="ARBA" id="ARBA00005543"/>
    </source>
</evidence>